<keyword evidence="2" id="KW-1185">Reference proteome</keyword>
<evidence type="ECO:0000313" key="1">
    <source>
        <dbReference type="EMBL" id="RKQ19409.1"/>
    </source>
</evidence>
<comment type="caution">
    <text evidence="1">The sequence shown here is derived from an EMBL/GenBank/DDBJ whole genome shotgun (WGS) entry which is preliminary data.</text>
</comment>
<sequence length="69" mass="7737">MIRKAERVRSAPKATGRINKRALFALEGDSEVAEELTRVARQWKSGGGLFSCEKNWRLLPSVLAHAERS</sequence>
<evidence type="ECO:0000313" key="2">
    <source>
        <dbReference type="Proteomes" id="UP000272238"/>
    </source>
</evidence>
<protein>
    <submittedName>
        <fullName evidence="1">Uncharacterized protein</fullName>
    </submittedName>
</protein>
<organism evidence="1 2">
    <name type="scientific">Ureibacillus endophyticus</name>
    <dbReference type="NCBI Taxonomy" id="1978490"/>
    <lineage>
        <taxon>Bacteria</taxon>
        <taxon>Bacillati</taxon>
        <taxon>Bacillota</taxon>
        <taxon>Bacilli</taxon>
        <taxon>Bacillales</taxon>
        <taxon>Caryophanaceae</taxon>
        <taxon>Ureibacillus</taxon>
    </lineage>
</organism>
<dbReference type="AlphaFoldDB" id="A0A494ZA09"/>
<proteinExistence type="predicted"/>
<dbReference type="EMBL" id="RBZN01000004">
    <property type="protein sequence ID" value="RKQ19409.1"/>
    <property type="molecule type" value="Genomic_DNA"/>
</dbReference>
<dbReference type="Proteomes" id="UP000272238">
    <property type="component" value="Unassembled WGS sequence"/>
</dbReference>
<reference evidence="1 2" key="1">
    <citation type="journal article" date="2016" name="Antonie Van Leeuwenhoek">
        <title>Lysinibacillus endophyticus sp. nov., an indole-3-acetic acid producing endophytic bacterium isolated from corn root (Zea mays cv. Xinken-5).</title>
        <authorList>
            <person name="Yu J."/>
            <person name="Guan X."/>
            <person name="Liu C."/>
            <person name="Xiang W."/>
            <person name="Yu Z."/>
            <person name="Liu X."/>
            <person name="Wang G."/>
        </authorList>
    </citation>
    <scope>NUCLEOTIDE SEQUENCE [LARGE SCALE GENOMIC DNA]</scope>
    <source>
        <strain evidence="1 2">DSM 100506</strain>
    </source>
</reference>
<gene>
    <name evidence="1" type="ORF">D8M03_03360</name>
</gene>
<name>A0A494ZA09_9BACL</name>
<accession>A0A494ZA09</accession>